<evidence type="ECO:0000313" key="2">
    <source>
        <dbReference type="Proteomes" id="UP001139971"/>
    </source>
</evidence>
<proteinExistence type="predicted"/>
<dbReference type="RefSeq" id="WP_263541680.1">
    <property type="nucleotide sequence ID" value="NZ_JAOVZO020000018.1"/>
</dbReference>
<dbReference type="Proteomes" id="UP001139971">
    <property type="component" value="Unassembled WGS sequence"/>
</dbReference>
<accession>A0A9X4BIJ0</accession>
<reference evidence="1" key="1">
    <citation type="submission" date="2023-02" db="EMBL/GenBank/DDBJ databases">
        <title>Tahibacter soli sp. nov. isolated from soil.</title>
        <authorList>
            <person name="Baek J.H."/>
            <person name="Lee J.K."/>
            <person name="Choi D.G."/>
            <person name="Jeon C.O."/>
        </authorList>
    </citation>
    <scope>NUCLEOTIDE SEQUENCE</scope>
    <source>
        <strain evidence="1">BL</strain>
    </source>
</reference>
<keyword evidence="2" id="KW-1185">Reference proteome</keyword>
<gene>
    <name evidence="1" type="ORF">OD750_015945</name>
</gene>
<organism evidence="1 2">
    <name type="scientific">Tahibacter soli</name>
    <dbReference type="NCBI Taxonomy" id="2983605"/>
    <lineage>
        <taxon>Bacteria</taxon>
        <taxon>Pseudomonadati</taxon>
        <taxon>Pseudomonadota</taxon>
        <taxon>Gammaproteobacteria</taxon>
        <taxon>Lysobacterales</taxon>
        <taxon>Rhodanobacteraceae</taxon>
        <taxon>Tahibacter</taxon>
    </lineage>
</organism>
<name>A0A9X4BIJ0_9GAMM</name>
<evidence type="ECO:0000313" key="1">
    <source>
        <dbReference type="EMBL" id="MDC8014036.1"/>
    </source>
</evidence>
<dbReference type="EMBL" id="JAOVZO020000018">
    <property type="protein sequence ID" value="MDC8014036.1"/>
    <property type="molecule type" value="Genomic_DNA"/>
</dbReference>
<comment type="caution">
    <text evidence="1">The sequence shown here is derived from an EMBL/GenBank/DDBJ whole genome shotgun (WGS) entry which is preliminary data.</text>
</comment>
<dbReference type="AlphaFoldDB" id="A0A9X4BIJ0"/>
<sequence length="65" mass="7305">MGTVDTMIRVNPLFLRQDLLIEVGRLELAIEDIRSHRAANEVRPLVAPLESRIARLNEALGRLTA</sequence>
<protein>
    <submittedName>
        <fullName evidence="1">Uncharacterized protein</fullName>
    </submittedName>
</protein>